<comment type="catalytic activity">
    <reaction evidence="10 11">
        <text>L-lysyl(79)-[histone H3] + 3 S-adenosyl-L-methionine = N(6),N(6),N(6)-trimethyl-L-lysyl(79)-[histone H3] + 3 S-adenosyl-L-homocysteine + 3 H(+)</text>
        <dbReference type="Rhea" id="RHEA:60328"/>
        <dbReference type="Rhea" id="RHEA-COMP:15549"/>
        <dbReference type="Rhea" id="RHEA-COMP:15552"/>
        <dbReference type="ChEBI" id="CHEBI:15378"/>
        <dbReference type="ChEBI" id="CHEBI:29969"/>
        <dbReference type="ChEBI" id="CHEBI:57856"/>
        <dbReference type="ChEBI" id="CHEBI:59789"/>
        <dbReference type="ChEBI" id="CHEBI:61961"/>
        <dbReference type="EC" id="2.1.1.360"/>
    </reaction>
</comment>
<dbReference type="GO" id="GO:0035097">
    <property type="term" value="C:histone methyltransferase complex"/>
    <property type="evidence" value="ECO:0007669"/>
    <property type="project" value="UniProtKB-ARBA"/>
</dbReference>
<feature type="coiled-coil region" evidence="12">
    <location>
        <begin position="580"/>
        <end position="607"/>
    </location>
</feature>
<evidence type="ECO:0000313" key="16">
    <source>
        <dbReference type="EnsemblMetazoa" id="ADAC007512-PA"/>
    </source>
</evidence>
<feature type="compositionally biased region" description="Polar residues" evidence="13">
    <location>
        <begin position="2361"/>
        <end position="2372"/>
    </location>
</feature>
<feature type="compositionally biased region" description="Low complexity" evidence="13">
    <location>
        <begin position="1888"/>
        <end position="1900"/>
    </location>
</feature>
<dbReference type="EC" id="2.1.1.360" evidence="2 11"/>
<dbReference type="FunFam" id="3.40.50.150:FF:000033">
    <property type="entry name" value="Histone-lysine N-methyltransferase, H3 lysine-79 specific"/>
    <property type="match status" value="1"/>
</dbReference>
<feature type="compositionally biased region" description="Polar residues" evidence="13">
    <location>
        <begin position="1050"/>
        <end position="1071"/>
    </location>
</feature>
<keyword evidence="4 11" id="KW-0489">Methyltransferase</keyword>
<evidence type="ECO:0000256" key="8">
    <source>
        <dbReference type="ARBA" id="ARBA00023242"/>
    </source>
</evidence>
<evidence type="ECO:0000256" key="13">
    <source>
        <dbReference type="SAM" id="MobiDB-lite"/>
    </source>
</evidence>
<feature type="region of interest" description="Disordered" evidence="13">
    <location>
        <begin position="1343"/>
        <end position="1415"/>
    </location>
</feature>
<evidence type="ECO:0000256" key="6">
    <source>
        <dbReference type="ARBA" id="ARBA00022691"/>
    </source>
</evidence>
<proteinExistence type="inferred from homology"/>
<keyword evidence="17" id="KW-1185">Reference proteome</keyword>
<dbReference type="OMA" id="TENMAHT"/>
<evidence type="ECO:0000256" key="9">
    <source>
        <dbReference type="ARBA" id="ARBA00029821"/>
    </source>
</evidence>
<feature type="compositionally biased region" description="Low complexity" evidence="13">
    <location>
        <begin position="1852"/>
        <end position="1870"/>
    </location>
</feature>
<evidence type="ECO:0000256" key="2">
    <source>
        <dbReference type="ARBA" id="ARBA00012190"/>
    </source>
</evidence>
<reference evidence="15 17" key="1">
    <citation type="journal article" date="2010" name="BMC Genomics">
        <title>Combination of measures distinguishes pre-miRNAs from other stem-loops in the genome of the newly sequenced Anopheles darlingi.</title>
        <authorList>
            <person name="Mendes N.D."/>
            <person name="Freitas A.T."/>
            <person name="Vasconcelos A.T."/>
            <person name="Sagot M.F."/>
        </authorList>
    </citation>
    <scope>NUCLEOTIDE SEQUENCE</scope>
</reference>
<keyword evidence="5 11" id="KW-0808">Transferase</keyword>
<reference evidence="15" key="3">
    <citation type="journal article" date="2013" name="Nucleic Acids Res.">
        <title>The genome of Anopheles darlingi, the main neotropical malaria vector.</title>
        <authorList>
            <person name="Marinotti O."/>
            <person name="Cerqueira G.C."/>
            <person name="de Almeida L.G."/>
            <person name="Ferro M.I."/>
            <person name="Loreto E.L."/>
            <person name="Zaha A."/>
            <person name="Teixeira S.M."/>
            <person name="Wespiser A.R."/>
            <person name="Almeida E Silva A."/>
            <person name="Schlindwein A.D."/>
            <person name="Pacheco A.C."/>
            <person name="Silva A.L."/>
            <person name="Graveley B.R."/>
            <person name="Walenz B.P."/>
            <person name="Lima Bde A."/>
            <person name="Ribeiro C.A."/>
            <person name="Nunes-Silva C.G."/>
            <person name="de Carvalho C.R."/>
            <person name="Soares C.M."/>
            <person name="de Menezes C.B."/>
            <person name="Matiolli C."/>
            <person name="Caffrey D."/>
            <person name="Araujo D.A."/>
            <person name="de Oliveira D.M."/>
            <person name="Golenbock D."/>
            <person name="Grisard E.C."/>
            <person name="Fantinatti-Garboggini F."/>
            <person name="de Carvalho F.M."/>
            <person name="Barcellos F.G."/>
            <person name="Prosdocimi F."/>
            <person name="May G."/>
            <person name="Azevedo Junior G.M."/>
            <person name="Guimaraes G.M."/>
            <person name="Goldman G.H."/>
            <person name="Padilha I.Q."/>
            <person name="Batista Jda S."/>
            <person name="Ferro J.A."/>
            <person name="Ribeiro J.M."/>
            <person name="Fietto J.L."/>
            <person name="Dabbas K.M."/>
            <person name="Cerdeira L."/>
            <person name="Agnez-Lima L.F."/>
            <person name="Brocchi M."/>
            <person name="de Carvalho M.O."/>
            <person name="Teixeira Mde M."/>
            <person name="Diniz Maia Mde M."/>
            <person name="Goldman M.H."/>
            <person name="Cruz Schneider M.P."/>
            <person name="Felipe M.S."/>
            <person name="Hungria M."/>
            <person name="Nicolas M.F."/>
            <person name="Pereira M."/>
            <person name="Montes M.A."/>
            <person name="Cantao M.E."/>
            <person name="Vincentz M."/>
            <person name="Rafael M.S."/>
            <person name="Silverman N."/>
            <person name="Stoco P.H."/>
            <person name="Souza R.C."/>
            <person name="Vicentini R."/>
            <person name="Gazzinelli R.T."/>
            <person name="Neves Rde O."/>
            <person name="Silva R."/>
            <person name="Astolfi-Filho S."/>
            <person name="Maciel T.E."/>
            <person name="Urmenyi T.P."/>
            <person name="Tadei W.P."/>
            <person name="Camargo E.P."/>
            <person name="de Vasconcelos A.T."/>
        </authorList>
    </citation>
    <scope>NUCLEOTIDE SEQUENCE</scope>
</reference>
<evidence type="ECO:0000256" key="12">
    <source>
        <dbReference type="SAM" id="Coils"/>
    </source>
</evidence>
<evidence type="ECO:0000256" key="11">
    <source>
        <dbReference type="RuleBase" id="RU271113"/>
    </source>
</evidence>
<comment type="subcellular location">
    <subcellularLocation>
        <location evidence="1 11">Nucleus</location>
    </subcellularLocation>
</comment>
<feature type="region of interest" description="Disordered" evidence="13">
    <location>
        <begin position="333"/>
        <end position="438"/>
    </location>
</feature>
<sequence length="2406" mass="255173">MATPNYKELKLQSPAGAEPFLYNWPFSIGTGHDSGIELIENVRWVCEDMPEIKSAIEEIDLSKLDTGDYDAMKNLCDRFNRAIDSVAALQKGTSLSNQRFTYPSRGLLKHIIQQVYNQAVVEPEKLNQYEPFSPEVYGETSFDLICQMIDQVDISADDVFVDLGSGVGQVVLQMAASTPVKVCFGIEKADVPSKYAEGMNTTFKLWMRWFGKKYGDYELIKGDFLADEHREKITAATIVFVNNFAFGPNVDHQLKERFADLKDGARIVSSKSFCPLNFRITDRNLSDIGTIMHVKEMSPLQGSVSWTGKPVSYYLHVIDRTKLERYFQRLKTKGTDEGSAGTGGGGGSGSHTTRASRSRKDNSHHHQKNIVNDDSTSDSDADGGPLGSRKLWAGWNSSKDGKTSASEEENNNNNSPVLRNGRIPVATKKRRKITRNKAPVKKADLAAASVAAATAGASSMLSPPTSSVAAMGGVSAMVGGKKRGRVKKGRQRRPLNIAGLDLLHNETLLSTSEQAIGKRLPPAPGCVDQLLTSLAGDMQHNELDIPEAPSETPYALQILLDLYKSQFMKAIEAMRKPSYKDNVQQQIEREKERNQWLLNRAGQLEKQIKVLIDDSVALLKARMNELGISTTSQNDLLCKAKEIVGRHKELQVMAAKLQNQVNMMEQEQKRLVVQHVAKLTEQQQQQQQQHQHQQYIKTEDLELTPSSSSEVVLKAIANTLAQRKKLNAQVSNLENELNLIEKLTDERKASVTLAVASTGASALAASNMATIISVARATEVRERDSSHGPQRDQLQSGADVSTSGKIGDTYPIPRAIPASVAAPPPSVTITNSTNSQSVKQNAGHSRSSQRKSREHRTRSQEWPEIPDIGKIEENNPEILAQKILETGRQIEAGKLLAAGKNAMKERGEAGGGKHLSSSAIAAIAPPTSVASSAVLPPPASSMAHTASSIPSQQYGHHHHPDAALMPAPASTASINKAHHHRSSGGGPPVGGIAPQAPVSGGSLPKCYLPGSNDRHAAESGSGSGRGNGKLHDSHKVVNFEDRLKSIITSVLQGSPKTNATGTAQQSTTMASGSGGAQLPSRGERGDVLQHRGTGGHQPMKVDQHSSPTKASSGAYGGPPGQSKTPTVYLHSSPGGTNSHHQPPSVTGPSGSQMMVVAHDMSARATSAGRDPSPTASSSQHHPTQHLLQQHHTQHQMHPHHPPSSPVSHPHSMHHQQMQHHQSQQGMLNVITSAHHQLNPNAAIMTSSSPVPTSPYKMHSSGPAVSAGSMNALNKISPSSSSKYYSKGAAAAVGGPPMHPMSHHSPGSSVVSTHQQILQQQERERERERAQLLYASHAAAGGIIPPSESVHQHHHLLHHRGQPPIGDGSGKMEFKAPDNFRYDSRSNPPPPIDAIGSTGLQSHSRSSSTNSLDSLPLDYGVANANTSGSGTSGRYSAGAVQQQPIPLVTHSPGQQQLQHGGGNNSRPGSTSSQPDYTQVSPAKMALRRHLSQEKLTHPPSSGSQGAGTQQHGGVGTVKTIGDLVNGEIERTLEISNQSIINAAINMSAQQQPSPASVTGTSGSASSVNAAHTVINTNVQRPERVGIRLLEDGGAVGPPSAYSPISRPGSVGEASKSPIHMQLQQQQQHGRESLAQGGSGYSAKINSKAGVSVAGAGHLVSSATISPRGTAQYSSAAAATTAGLVYQQQGSGGPRHEPSHPYMALPRADMKPYLESYFNEAHNKRQQQLQQQQQQHHHHLQHPVQSPSPSSLPSSSIAMQHHSHHGMGPGSAMVHRGGHPVDLHRGSSAPESGMMQRSRDMLLMDEARMDRLNGGPPLEGLAASLQARVIATLKIKEEDEERHRRDLGSHHATSVNLSSGNSSSNSNSNIHGGSLQIVQTAHIKSEKYASTSSSSSSSSSSSLKRTSPIVEHPAGTRPPKMMYSSSQAGVVDCSETMLMNNPDLLHVARSSSSSSSGAAAGTATTGGTVGSRGSGLVVAPPLVMSPEINSLSAVVDDGRHHHHHHQLHHHQLHMRHHQHSRNDVDGQGTAYLIAATTTSTTTTTTTTAITSTISTSTATTEAMFSGGSPSFTSSDAGASPNASIRPTMPTVSFIGSTPSPVGRQKGKLLSSSKTILTEGSSGYAATVTTVPINTGSLNDRASQSFGSVASGKSNTTNVTTTIIINSVTGTIECTTGGTTGTVTLNACSREPVEPAVYKILNKIIPSGPVKPSPPMVFSGVSGVAAGMIAQNGGDGGSARSNTLGQVVDDCAASRLLDTTCVAGAGTTGGVVANADRLATGECERAAGVKVITVPGGLYRDIATSAVTLALSPPSSQPSVCLSTIASTTQQQQQQQQQPQYQQQQQQFPVAFHQHQHHQQQLQLPASSFPQQTLVNGGGIVSARGRPSGTGPSQRKTTSGDCVNDNTLK</sequence>
<evidence type="ECO:0000256" key="5">
    <source>
        <dbReference type="ARBA" id="ARBA00022679"/>
    </source>
</evidence>
<feature type="region of interest" description="Disordered" evidence="13">
    <location>
        <begin position="930"/>
        <end position="1032"/>
    </location>
</feature>
<feature type="compositionally biased region" description="Polar residues" evidence="13">
    <location>
        <begin position="828"/>
        <end position="846"/>
    </location>
</feature>
<comment type="miscellaneous">
    <text evidence="11">In contrast to other lysine histone methyltransferases, it does not contain a SET domain, suggesting the existence of another mechanism for methylation of lysine residues of histones.</text>
</comment>
<evidence type="ECO:0000259" key="14">
    <source>
        <dbReference type="PROSITE" id="PS51569"/>
    </source>
</evidence>
<evidence type="ECO:0000256" key="7">
    <source>
        <dbReference type="ARBA" id="ARBA00022853"/>
    </source>
</evidence>
<feature type="region of interest" description="Disordered" evidence="13">
    <location>
        <begin position="1720"/>
        <end position="1792"/>
    </location>
</feature>
<dbReference type="GO" id="GO:0006281">
    <property type="term" value="P:DNA repair"/>
    <property type="evidence" value="ECO:0007669"/>
    <property type="project" value="TreeGrafter"/>
</dbReference>
<evidence type="ECO:0000256" key="3">
    <source>
        <dbReference type="ARBA" id="ARBA00020987"/>
    </source>
</evidence>
<feature type="region of interest" description="Disordered" evidence="13">
    <location>
        <begin position="2329"/>
        <end position="2406"/>
    </location>
</feature>
<evidence type="ECO:0000313" key="17">
    <source>
        <dbReference type="Proteomes" id="UP000000673"/>
    </source>
</evidence>
<dbReference type="STRING" id="43151.W5JD67"/>
<feature type="region of interest" description="Disordered" evidence="13">
    <location>
        <begin position="1050"/>
        <end position="1223"/>
    </location>
</feature>
<dbReference type="PANTHER" id="PTHR21451">
    <property type="entry name" value="HISTONE H3 METHYLTRANSFERASE"/>
    <property type="match status" value="1"/>
</dbReference>
<feature type="compositionally biased region" description="Basic residues" evidence="13">
    <location>
        <begin position="1191"/>
        <end position="1200"/>
    </location>
</feature>
<dbReference type="eggNOG" id="KOG3924">
    <property type="taxonomic scope" value="Eukaryota"/>
</dbReference>
<dbReference type="Gene3D" id="3.40.50.150">
    <property type="entry name" value="Vaccinia Virus protein VP39"/>
    <property type="match status" value="1"/>
</dbReference>
<feature type="region of interest" description="Disordered" evidence="13">
    <location>
        <begin position="1884"/>
        <end position="1922"/>
    </location>
</feature>
<dbReference type="FunFam" id="1.10.260.60:FF:000002">
    <property type="entry name" value="Histone-lysine N-methyltransferase, H3 lysine-79 specific"/>
    <property type="match status" value="1"/>
</dbReference>
<feature type="coiled-coil region" evidence="12">
    <location>
        <begin position="647"/>
        <end position="674"/>
    </location>
</feature>
<protein>
    <recommendedName>
        <fullName evidence="3 11">Histone-lysine N-methyltransferase, H3 lysine-79 specific</fullName>
        <ecNumber evidence="2 11">2.1.1.360</ecNumber>
    </recommendedName>
    <alternativeName>
        <fullName evidence="9 11">Histone H3-K79 methyltransferase</fullName>
    </alternativeName>
</protein>
<evidence type="ECO:0000256" key="1">
    <source>
        <dbReference type="ARBA" id="ARBA00004123"/>
    </source>
</evidence>
<feature type="compositionally biased region" description="Low complexity" evidence="13">
    <location>
        <begin position="1946"/>
        <end position="1964"/>
    </location>
</feature>
<organism evidence="15">
    <name type="scientific">Anopheles darlingi</name>
    <name type="common">Mosquito</name>
    <dbReference type="NCBI Taxonomy" id="43151"/>
    <lineage>
        <taxon>Eukaryota</taxon>
        <taxon>Metazoa</taxon>
        <taxon>Ecdysozoa</taxon>
        <taxon>Arthropoda</taxon>
        <taxon>Hexapoda</taxon>
        <taxon>Insecta</taxon>
        <taxon>Pterygota</taxon>
        <taxon>Neoptera</taxon>
        <taxon>Endopterygota</taxon>
        <taxon>Diptera</taxon>
        <taxon>Nematocera</taxon>
        <taxon>Culicoidea</taxon>
        <taxon>Culicidae</taxon>
        <taxon>Anophelinae</taxon>
        <taxon>Anopheles</taxon>
    </lineage>
</organism>
<dbReference type="CDD" id="cd02440">
    <property type="entry name" value="AdoMet_MTases"/>
    <property type="match status" value="1"/>
</dbReference>
<accession>W5JD67</accession>
<feature type="coiled-coil region" evidence="12">
    <location>
        <begin position="716"/>
        <end position="746"/>
    </location>
</feature>
<feature type="region of interest" description="Disordered" evidence="13">
    <location>
        <begin position="1946"/>
        <end position="1970"/>
    </location>
</feature>
<feature type="compositionally biased region" description="Basic residues" evidence="13">
    <location>
        <begin position="427"/>
        <end position="438"/>
    </location>
</feature>
<feature type="region of interest" description="Disordered" evidence="13">
    <location>
        <begin position="1449"/>
        <end position="1477"/>
    </location>
</feature>
<keyword evidence="12" id="KW-0175">Coiled coil</keyword>
<gene>
    <name evidence="15" type="ORF">AND_007512</name>
</gene>
<evidence type="ECO:0000313" key="15">
    <source>
        <dbReference type="EMBL" id="ETN60840.1"/>
    </source>
</evidence>
<dbReference type="InterPro" id="IPR029063">
    <property type="entry name" value="SAM-dependent_MTases_sf"/>
</dbReference>
<dbReference type="EMBL" id="ADMH02001856">
    <property type="protein sequence ID" value="ETN60840.1"/>
    <property type="molecule type" value="Genomic_DNA"/>
</dbReference>
<feature type="region of interest" description="Disordered" evidence="13">
    <location>
        <begin position="780"/>
        <end position="865"/>
    </location>
</feature>
<dbReference type="GO" id="GO:0032259">
    <property type="term" value="P:methylation"/>
    <property type="evidence" value="ECO:0007669"/>
    <property type="project" value="UniProtKB-KW"/>
</dbReference>
<reference evidence="15" key="2">
    <citation type="submission" date="2010-05" db="EMBL/GenBank/DDBJ databases">
        <authorList>
            <person name="Almeida L.G."/>
            <person name="Nicolas M.F."/>
            <person name="Souza R.C."/>
            <person name="Vasconcelos A.T.R."/>
        </authorList>
    </citation>
    <scope>NUCLEOTIDE SEQUENCE</scope>
</reference>
<feature type="compositionally biased region" description="Basic and acidic residues" evidence="13">
    <location>
        <begin position="780"/>
        <end position="790"/>
    </location>
</feature>
<dbReference type="VEuPathDB" id="VectorBase:ADAC007512"/>
<dbReference type="HOGENOM" id="CLU_001460_1_0_1"/>
<feature type="compositionally biased region" description="Polar residues" evidence="13">
    <location>
        <begin position="1497"/>
        <end position="1508"/>
    </location>
</feature>
<feature type="compositionally biased region" description="Basic residues" evidence="13">
    <location>
        <begin position="354"/>
        <end position="368"/>
    </location>
</feature>
<dbReference type="GO" id="GO:0140956">
    <property type="term" value="F:histone H3K79 trimethyltransferase activity"/>
    <property type="evidence" value="ECO:0007669"/>
    <property type="project" value="UniProtKB-EC"/>
</dbReference>
<dbReference type="CDD" id="cd20902">
    <property type="entry name" value="CC_DOT1L"/>
    <property type="match status" value="1"/>
</dbReference>
<reference evidence="16" key="4">
    <citation type="submission" date="2015-06" db="UniProtKB">
        <authorList>
            <consortium name="EnsemblMetazoa"/>
        </authorList>
    </citation>
    <scope>IDENTIFICATION</scope>
</reference>
<feature type="compositionally biased region" description="Low complexity" evidence="13">
    <location>
        <begin position="2329"/>
        <end position="2360"/>
    </location>
</feature>
<feature type="compositionally biased region" description="Polar residues" evidence="13">
    <location>
        <begin position="1133"/>
        <end position="1152"/>
    </location>
</feature>
<feature type="compositionally biased region" description="Polar residues" evidence="13">
    <location>
        <begin position="792"/>
        <end position="804"/>
    </location>
</feature>
<dbReference type="Proteomes" id="UP000000673">
    <property type="component" value="Unassembled WGS sequence"/>
</dbReference>
<feature type="compositionally biased region" description="Low complexity" evidence="13">
    <location>
        <begin position="811"/>
        <end position="821"/>
    </location>
</feature>
<feature type="compositionally biased region" description="Gly residues" evidence="13">
    <location>
        <begin position="340"/>
        <end position="349"/>
    </location>
</feature>
<feature type="compositionally biased region" description="Basic and acidic residues" evidence="13">
    <location>
        <begin position="1369"/>
        <end position="1383"/>
    </location>
</feature>
<dbReference type="PROSITE" id="PS51569">
    <property type="entry name" value="DOT1"/>
    <property type="match status" value="1"/>
</dbReference>
<dbReference type="InterPro" id="IPR025789">
    <property type="entry name" value="DOT1_dom"/>
</dbReference>
<dbReference type="Gene3D" id="1.10.260.60">
    <property type="match status" value="1"/>
</dbReference>
<feature type="compositionally biased region" description="Polar residues" evidence="13">
    <location>
        <begin position="1463"/>
        <end position="1477"/>
    </location>
</feature>
<feature type="compositionally biased region" description="Basic and acidic residues" evidence="13">
    <location>
        <begin position="1837"/>
        <end position="1847"/>
    </location>
</feature>
<feature type="region of interest" description="Disordered" evidence="13">
    <location>
        <begin position="1491"/>
        <end position="1516"/>
    </location>
</feature>
<feature type="compositionally biased region" description="Basic residues" evidence="13">
    <location>
        <begin position="847"/>
        <end position="856"/>
    </location>
</feature>
<dbReference type="FunCoup" id="W5JD67">
    <property type="interactions" value="467"/>
</dbReference>
<feature type="domain" description="DOT1" evidence="14">
    <location>
        <begin position="18"/>
        <end position="331"/>
    </location>
</feature>
<dbReference type="SUPFAM" id="SSF53335">
    <property type="entry name" value="S-adenosyl-L-methionine-dependent methyltransferases"/>
    <property type="match status" value="1"/>
</dbReference>
<dbReference type="GO" id="GO:0000077">
    <property type="term" value="P:DNA damage checkpoint signaling"/>
    <property type="evidence" value="ECO:0007669"/>
    <property type="project" value="TreeGrafter"/>
</dbReference>
<feature type="compositionally biased region" description="Low complexity" evidence="13">
    <location>
        <begin position="1176"/>
        <end position="1190"/>
    </location>
</feature>
<feature type="compositionally biased region" description="Low complexity" evidence="13">
    <location>
        <begin position="1399"/>
        <end position="1415"/>
    </location>
</feature>
<name>W5JD67_ANODA</name>
<comment type="function">
    <text evidence="11">Histone methyltransferase that specifically trimethylates histone H3 to form H3K79me3. This methylation is required for telomere silencing and for the pachytene checkpoint during the meiotic cell cycle by allowing the recruitment of RAD9 to double strand breaks. Nucleosomes are preferred as substrate compared to free histone.</text>
</comment>
<dbReference type="PANTHER" id="PTHR21451:SF0">
    <property type="entry name" value="HISTONE-LYSINE N-METHYLTRANSFERASE, H3 LYSINE-79 SPECIFIC"/>
    <property type="match status" value="1"/>
</dbReference>
<feature type="region of interest" description="Disordered" evidence="13">
    <location>
        <begin position="1837"/>
        <end position="1870"/>
    </location>
</feature>
<feature type="compositionally biased region" description="Polar residues" evidence="13">
    <location>
        <begin position="944"/>
        <end position="954"/>
    </location>
</feature>
<keyword evidence="8 11" id="KW-0539">Nucleus</keyword>
<keyword evidence="6 11" id="KW-0949">S-adenosyl-L-methionine</keyword>
<comment type="similarity">
    <text evidence="11">Belongs to the class I-like SAM-binding methyltransferase superfamily. DOT1 family.</text>
</comment>
<feature type="region of interest" description="Disordered" evidence="13">
    <location>
        <begin position="1596"/>
        <end position="1639"/>
    </location>
</feature>
<dbReference type="EnsemblMetazoa" id="ADAC007512-RA">
    <property type="protein sequence ID" value="ADAC007512-PA"/>
    <property type="gene ID" value="ADAC007512"/>
</dbReference>
<feature type="compositionally biased region" description="Low complexity" evidence="13">
    <location>
        <begin position="1740"/>
        <end position="1754"/>
    </location>
</feature>
<feature type="compositionally biased region" description="Polar residues" evidence="13">
    <location>
        <begin position="2387"/>
        <end position="2406"/>
    </location>
</feature>
<evidence type="ECO:0000256" key="10">
    <source>
        <dbReference type="ARBA" id="ARBA00047770"/>
    </source>
</evidence>
<keyword evidence="7 11" id="KW-0156">Chromatin regulator</keyword>
<dbReference type="InterPro" id="IPR030445">
    <property type="entry name" value="H3-K79_meTrfase"/>
</dbReference>
<dbReference type="Pfam" id="PF08123">
    <property type="entry name" value="DOT1"/>
    <property type="match status" value="1"/>
</dbReference>
<feature type="compositionally biased region" description="Basic residues" evidence="13">
    <location>
        <begin position="1351"/>
        <end position="1360"/>
    </location>
</feature>
<dbReference type="VEuPathDB" id="VectorBase:ADAR2_007541"/>
<evidence type="ECO:0000256" key="4">
    <source>
        <dbReference type="ARBA" id="ARBA00022603"/>
    </source>
</evidence>